<evidence type="ECO:0000313" key="1">
    <source>
        <dbReference type="EMBL" id="KAI3806814.1"/>
    </source>
</evidence>
<accession>A0ACB9IEY3</accession>
<protein>
    <submittedName>
        <fullName evidence="1">Uncharacterized protein</fullName>
    </submittedName>
</protein>
<reference evidence="2" key="1">
    <citation type="journal article" date="2022" name="Mol. Ecol. Resour.">
        <title>The genomes of chicory, endive, great burdock and yacon provide insights into Asteraceae palaeo-polyploidization history and plant inulin production.</title>
        <authorList>
            <person name="Fan W."/>
            <person name="Wang S."/>
            <person name="Wang H."/>
            <person name="Wang A."/>
            <person name="Jiang F."/>
            <person name="Liu H."/>
            <person name="Zhao H."/>
            <person name="Xu D."/>
            <person name="Zhang Y."/>
        </authorList>
    </citation>
    <scope>NUCLEOTIDE SEQUENCE [LARGE SCALE GENOMIC DNA]</scope>
    <source>
        <strain evidence="2">cv. Yunnan</strain>
    </source>
</reference>
<sequence>MPLLGSQGYVSKKFCGRGVALAIMLAKTYVSTQRNGFGPVWPVSGLVAADYFAPGYFVWAVLIANLARVGYEEKNMYMAAYDWRLSFQNTENYRGIAPGVLNADVFQLQTLHHIMRMSRTWDSTMSMIPKGGETIWGGLDWSPEEGYFPSNKTHKKITTSLSSQNESNSKASNPNYGRFISFRRDVAELHSSQIERIDFRDAVKGNNFANSSCREVWTEYHDMGSGGIKAIAEYKTYTDNDLLDMLEFVAPKMMKRGNAHTFINSHPQLNATFHSKSTMQPETRTHTFV</sequence>
<gene>
    <name evidence="1" type="ORF">L1987_22729</name>
</gene>
<keyword evidence="2" id="KW-1185">Reference proteome</keyword>
<dbReference type="Proteomes" id="UP001056120">
    <property type="component" value="Linkage Group LG08"/>
</dbReference>
<evidence type="ECO:0000313" key="2">
    <source>
        <dbReference type="Proteomes" id="UP001056120"/>
    </source>
</evidence>
<name>A0ACB9IEY3_9ASTR</name>
<reference evidence="1 2" key="2">
    <citation type="journal article" date="2022" name="Mol. Ecol. Resour.">
        <title>The genomes of chicory, endive, great burdock and yacon provide insights into Asteraceae paleo-polyploidization history and plant inulin production.</title>
        <authorList>
            <person name="Fan W."/>
            <person name="Wang S."/>
            <person name="Wang H."/>
            <person name="Wang A."/>
            <person name="Jiang F."/>
            <person name="Liu H."/>
            <person name="Zhao H."/>
            <person name="Xu D."/>
            <person name="Zhang Y."/>
        </authorList>
    </citation>
    <scope>NUCLEOTIDE SEQUENCE [LARGE SCALE GENOMIC DNA]</scope>
    <source>
        <strain evidence="2">cv. Yunnan</strain>
        <tissue evidence="1">Leaves</tissue>
    </source>
</reference>
<proteinExistence type="predicted"/>
<comment type="caution">
    <text evidence="1">The sequence shown here is derived from an EMBL/GenBank/DDBJ whole genome shotgun (WGS) entry which is preliminary data.</text>
</comment>
<dbReference type="EMBL" id="CM042025">
    <property type="protein sequence ID" value="KAI3806814.1"/>
    <property type="molecule type" value="Genomic_DNA"/>
</dbReference>
<organism evidence="1 2">
    <name type="scientific">Smallanthus sonchifolius</name>
    <dbReference type="NCBI Taxonomy" id="185202"/>
    <lineage>
        <taxon>Eukaryota</taxon>
        <taxon>Viridiplantae</taxon>
        <taxon>Streptophyta</taxon>
        <taxon>Embryophyta</taxon>
        <taxon>Tracheophyta</taxon>
        <taxon>Spermatophyta</taxon>
        <taxon>Magnoliopsida</taxon>
        <taxon>eudicotyledons</taxon>
        <taxon>Gunneridae</taxon>
        <taxon>Pentapetalae</taxon>
        <taxon>asterids</taxon>
        <taxon>campanulids</taxon>
        <taxon>Asterales</taxon>
        <taxon>Asteraceae</taxon>
        <taxon>Asteroideae</taxon>
        <taxon>Heliantheae alliance</taxon>
        <taxon>Millerieae</taxon>
        <taxon>Smallanthus</taxon>
    </lineage>
</organism>